<evidence type="ECO:0000256" key="5">
    <source>
        <dbReference type="ARBA" id="ARBA00022833"/>
    </source>
</evidence>
<comment type="caution">
    <text evidence="12">The sequence shown here is derived from an EMBL/GenBank/DDBJ whole genome shotgun (WGS) entry which is preliminary data.</text>
</comment>
<evidence type="ECO:0000256" key="1">
    <source>
        <dbReference type="ARBA" id="ARBA00004123"/>
    </source>
</evidence>
<gene>
    <name evidence="12" type="ORF">ANN_27519</name>
</gene>
<evidence type="ECO:0000256" key="9">
    <source>
        <dbReference type="ARBA" id="ARBA00023242"/>
    </source>
</evidence>
<evidence type="ECO:0000256" key="10">
    <source>
        <dbReference type="PROSITE-ProRule" id="PRU00042"/>
    </source>
</evidence>
<evidence type="ECO:0000256" key="3">
    <source>
        <dbReference type="ARBA" id="ARBA00022737"/>
    </source>
</evidence>
<dbReference type="Pfam" id="PF16622">
    <property type="entry name" value="zf-C2H2_11"/>
    <property type="match status" value="1"/>
</dbReference>
<organism evidence="12 13">
    <name type="scientific">Periplaneta americana</name>
    <name type="common">American cockroach</name>
    <name type="synonym">Blatta americana</name>
    <dbReference type="NCBI Taxonomy" id="6978"/>
    <lineage>
        <taxon>Eukaryota</taxon>
        <taxon>Metazoa</taxon>
        <taxon>Ecdysozoa</taxon>
        <taxon>Arthropoda</taxon>
        <taxon>Hexapoda</taxon>
        <taxon>Insecta</taxon>
        <taxon>Pterygota</taxon>
        <taxon>Neoptera</taxon>
        <taxon>Polyneoptera</taxon>
        <taxon>Dictyoptera</taxon>
        <taxon>Blattodea</taxon>
        <taxon>Blattoidea</taxon>
        <taxon>Blattidae</taxon>
        <taxon>Blattinae</taxon>
        <taxon>Periplaneta</taxon>
    </lineage>
</organism>
<protein>
    <recommendedName>
        <fullName evidence="11">C2H2-type domain-containing protein</fullName>
    </recommendedName>
</protein>
<evidence type="ECO:0000256" key="8">
    <source>
        <dbReference type="ARBA" id="ARBA00023163"/>
    </source>
</evidence>
<evidence type="ECO:0000256" key="7">
    <source>
        <dbReference type="ARBA" id="ARBA00023125"/>
    </source>
</evidence>
<dbReference type="PROSITE" id="PS00028">
    <property type="entry name" value="ZINC_FINGER_C2H2_1"/>
    <property type="match status" value="5"/>
</dbReference>
<dbReference type="Gene3D" id="3.30.160.60">
    <property type="entry name" value="Classic Zinc Finger"/>
    <property type="match status" value="6"/>
</dbReference>
<keyword evidence="13" id="KW-1185">Reference proteome</keyword>
<dbReference type="Proteomes" id="UP001148838">
    <property type="component" value="Unassembled WGS sequence"/>
</dbReference>
<dbReference type="PANTHER" id="PTHR24394:SF48">
    <property type="entry name" value="ZINC FINGER PROTEIN 771"/>
    <property type="match status" value="1"/>
</dbReference>
<dbReference type="EMBL" id="JAJSOF020000041">
    <property type="protein sequence ID" value="KAJ4425893.1"/>
    <property type="molecule type" value="Genomic_DNA"/>
</dbReference>
<keyword evidence="6" id="KW-0805">Transcription regulation</keyword>
<keyword evidence="8" id="KW-0804">Transcription</keyword>
<comment type="subcellular location">
    <subcellularLocation>
        <location evidence="1">Nucleus</location>
    </subcellularLocation>
</comment>
<feature type="domain" description="C2H2-type" evidence="11">
    <location>
        <begin position="295"/>
        <end position="322"/>
    </location>
</feature>
<feature type="domain" description="C2H2-type" evidence="11">
    <location>
        <begin position="267"/>
        <end position="294"/>
    </location>
</feature>
<keyword evidence="2" id="KW-0479">Metal-binding</keyword>
<evidence type="ECO:0000313" key="12">
    <source>
        <dbReference type="EMBL" id="KAJ4425893.1"/>
    </source>
</evidence>
<feature type="domain" description="C2H2-type" evidence="11">
    <location>
        <begin position="211"/>
        <end position="238"/>
    </location>
</feature>
<dbReference type="InterPro" id="IPR036236">
    <property type="entry name" value="Znf_C2H2_sf"/>
</dbReference>
<keyword evidence="4 10" id="KW-0863">Zinc-finger</keyword>
<dbReference type="PANTHER" id="PTHR24394">
    <property type="entry name" value="ZINC FINGER PROTEIN"/>
    <property type="match status" value="1"/>
</dbReference>
<dbReference type="InterPro" id="IPR041697">
    <property type="entry name" value="Znf-C2H2_11"/>
</dbReference>
<dbReference type="Pfam" id="PF00096">
    <property type="entry name" value="zf-C2H2"/>
    <property type="match status" value="4"/>
</dbReference>
<evidence type="ECO:0000313" key="13">
    <source>
        <dbReference type="Proteomes" id="UP001148838"/>
    </source>
</evidence>
<keyword evidence="7" id="KW-0238">DNA-binding</keyword>
<proteinExistence type="predicted"/>
<keyword evidence="9" id="KW-0539">Nucleus</keyword>
<keyword evidence="5" id="KW-0862">Zinc</keyword>
<dbReference type="SMART" id="SM00355">
    <property type="entry name" value="ZnF_C2H2"/>
    <property type="match status" value="5"/>
</dbReference>
<name>A0ABQ8RVZ0_PERAM</name>
<dbReference type="PROSITE" id="PS50157">
    <property type="entry name" value="ZINC_FINGER_C2H2_2"/>
    <property type="match status" value="5"/>
</dbReference>
<evidence type="ECO:0000259" key="11">
    <source>
        <dbReference type="PROSITE" id="PS50157"/>
    </source>
</evidence>
<feature type="domain" description="C2H2-type" evidence="11">
    <location>
        <begin position="239"/>
        <end position="266"/>
    </location>
</feature>
<reference evidence="12 13" key="1">
    <citation type="journal article" date="2022" name="Allergy">
        <title>Genome assembly and annotation of Periplaneta americana reveal a comprehensive cockroach allergen profile.</title>
        <authorList>
            <person name="Wang L."/>
            <person name="Xiong Q."/>
            <person name="Saelim N."/>
            <person name="Wang L."/>
            <person name="Nong W."/>
            <person name="Wan A.T."/>
            <person name="Shi M."/>
            <person name="Liu X."/>
            <person name="Cao Q."/>
            <person name="Hui J.H.L."/>
            <person name="Sookrung N."/>
            <person name="Leung T.F."/>
            <person name="Tungtrongchitr A."/>
            <person name="Tsui S.K.W."/>
        </authorList>
    </citation>
    <scope>NUCLEOTIDE SEQUENCE [LARGE SCALE GENOMIC DNA]</scope>
    <source>
        <strain evidence="12">PWHHKU_190912</strain>
    </source>
</reference>
<dbReference type="SUPFAM" id="SSF57667">
    <property type="entry name" value="beta-beta-alpha zinc fingers"/>
    <property type="match status" value="3"/>
</dbReference>
<keyword evidence="3" id="KW-0677">Repeat</keyword>
<sequence length="324" mass="37178">MGDLNKLTVIDTEERRFECETNGGHTEWFQPMRKRESNVSPLMPSMREMWNDFVLRVVCKGKCPEGNLSHLEVSDIKTECLDQSYDIKSEIKVEDDTPMPISFPVVKTEVDEDLLDVDRDQQEQEVEVSSEEDEVLTESIVDNVQKSVSQENAIIDRKEGKSTQCGSGHLKRHARIHSGERPFRCEFCGKCFSGSGPLKRHERIHSGEKPFICEVCGKCFILIQQLKSHARIHTCEKPFKCNVCRKCFSESGQLKKHVRIHTGEKPYTCKLCGKCFSTLSILNRHARVHTGEKPFKCEICGKCLSQLVHLKKHLRMHTGERPFK</sequence>
<feature type="domain" description="C2H2-type" evidence="11">
    <location>
        <begin position="183"/>
        <end position="210"/>
    </location>
</feature>
<evidence type="ECO:0000256" key="6">
    <source>
        <dbReference type="ARBA" id="ARBA00023015"/>
    </source>
</evidence>
<accession>A0ABQ8RVZ0</accession>
<evidence type="ECO:0000256" key="4">
    <source>
        <dbReference type="ARBA" id="ARBA00022771"/>
    </source>
</evidence>
<evidence type="ECO:0000256" key="2">
    <source>
        <dbReference type="ARBA" id="ARBA00022723"/>
    </source>
</evidence>
<dbReference type="InterPro" id="IPR013087">
    <property type="entry name" value="Znf_C2H2_type"/>
</dbReference>